<reference evidence="1 2" key="1">
    <citation type="submission" date="2016-03" db="EMBL/GenBank/DDBJ databases">
        <authorList>
            <person name="Sant'Anna F.H."/>
            <person name="Ambrosini A."/>
            <person name="Souza R."/>
            <person name="Bach E."/>
            <person name="Fernandes G."/>
            <person name="Balsanelli E."/>
            <person name="Baura V.A."/>
            <person name="Souza E.M."/>
            <person name="Passaglia L."/>
        </authorList>
    </citation>
    <scope>NUCLEOTIDE SEQUENCE [LARGE SCALE GENOMIC DNA]</scope>
    <source>
        <strain evidence="1 2">P26E</strain>
    </source>
</reference>
<evidence type="ECO:0000313" key="1">
    <source>
        <dbReference type="EMBL" id="OKP88333.1"/>
    </source>
</evidence>
<keyword evidence="2" id="KW-1185">Reference proteome</keyword>
<protein>
    <submittedName>
        <fullName evidence="1">Uncharacterized protein</fullName>
    </submittedName>
</protein>
<comment type="caution">
    <text evidence="1">The sequence shown here is derived from an EMBL/GenBank/DDBJ whole genome shotgun (WGS) entry which is preliminary data.</text>
</comment>
<dbReference type="RefSeq" id="WP_074086210.1">
    <property type="nucleotide sequence ID" value="NZ_LVWI01000031.1"/>
</dbReference>
<dbReference type="Proteomes" id="UP000186058">
    <property type="component" value="Unassembled WGS sequence"/>
</dbReference>
<sequence>MIENSLPLEIRFAKSFLEHEEGMNHLWIRLAPLTGVKHAEVRLQLPKGIYWTGAAGEYPVGADRQIILESLQSPSELLLEIYTLQPIGCGWTELILTVSCLEESGEEREYSLPVPLMISNEEEAGLPLMDDEIVQKVKEHYPHNPKHPDHYGNKELLDCTPGRQIRYDPHYQSELEKKYRVEG</sequence>
<organism evidence="1 2">
    <name type="scientific">Paenibacillus helianthi</name>
    <dbReference type="NCBI Taxonomy" id="1349432"/>
    <lineage>
        <taxon>Bacteria</taxon>
        <taxon>Bacillati</taxon>
        <taxon>Bacillota</taxon>
        <taxon>Bacilli</taxon>
        <taxon>Bacillales</taxon>
        <taxon>Paenibacillaceae</taxon>
        <taxon>Paenibacillus</taxon>
    </lineage>
</organism>
<gene>
    <name evidence="1" type="ORF">A3844_08140</name>
</gene>
<proteinExistence type="predicted"/>
<name>A0ABX3EU58_9BACL</name>
<accession>A0ABX3EU58</accession>
<evidence type="ECO:0000313" key="2">
    <source>
        <dbReference type="Proteomes" id="UP000186058"/>
    </source>
</evidence>
<dbReference type="EMBL" id="LVWI01000031">
    <property type="protein sequence ID" value="OKP88333.1"/>
    <property type="molecule type" value="Genomic_DNA"/>
</dbReference>